<organism evidence="3 4">
    <name type="scientific">Sanghuangporus baumii</name>
    <name type="common">Phellinus baumii</name>
    <dbReference type="NCBI Taxonomy" id="108892"/>
    <lineage>
        <taxon>Eukaryota</taxon>
        <taxon>Fungi</taxon>
        <taxon>Dikarya</taxon>
        <taxon>Basidiomycota</taxon>
        <taxon>Agaricomycotina</taxon>
        <taxon>Agaricomycetes</taxon>
        <taxon>Hymenochaetales</taxon>
        <taxon>Hymenochaetaceae</taxon>
        <taxon>Sanghuangporus</taxon>
    </lineage>
</organism>
<sequence>MATLFLCGNVVLAKPGIISQIAFLESSNSSLLQVCESICFCGADDKGENNCQYPSDFTQNIVPKPIHSHNDYWRDVPLLTALSFGVVSVEADVWLINGTLFVGHELAALSDDRTFDSLYVQPLVQIIEKQNPQNKFTVNQTSLNGVFDMAGDIPLQLLVDIKTDGVEALPVILQALEPLRQRGYLTTVSNGAISLKPILVVGTGNSPLEQVKALEPREYFFDAPLDQLNNSSSNTTWDITLSPVASTDYNSVVGWSGVGNITDEQHSRIVALVNDAHSRGIRARFWDTPGWPINARNNVWRELVNDGADWLNADDLEAAAQF</sequence>
<reference evidence="3" key="1">
    <citation type="submission" date="2016-06" db="EMBL/GenBank/DDBJ databases">
        <title>Draft Genome sequence of the fungus Inonotus baumii.</title>
        <authorList>
            <person name="Zhu H."/>
            <person name="Lin W."/>
        </authorList>
    </citation>
    <scope>NUCLEOTIDE SEQUENCE</scope>
    <source>
        <strain evidence="3">821</strain>
    </source>
</reference>
<comment type="caution">
    <text evidence="3">The sequence shown here is derived from an EMBL/GenBank/DDBJ whole genome shotgun (WGS) entry which is preliminary data.</text>
</comment>
<dbReference type="InterPro" id="IPR039559">
    <property type="entry name" value="AIM6_PI-PLC-like_dom"/>
</dbReference>
<evidence type="ECO:0000313" key="3">
    <source>
        <dbReference type="EMBL" id="OCB90368.1"/>
    </source>
</evidence>
<dbReference type="PANTHER" id="PTHR31571">
    <property type="entry name" value="ALTERED INHERITANCE OF MITOCHONDRIA PROTEIN 6"/>
    <property type="match status" value="1"/>
</dbReference>
<evidence type="ECO:0000256" key="2">
    <source>
        <dbReference type="ARBA" id="ARBA00014286"/>
    </source>
</evidence>
<dbReference type="AlphaFoldDB" id="A0A9Q5I2A4"/>
<dbReference type="PANTHER" id="PTHR31571:SF1">
    <property type="entry name" value="ALTERED INHERITANCE OF MITOCHONDRIA PROTEIN 6"/>
    <property type="match status" value="1"/>
</dbReference>
<dbReference type="GO" id="GO:0006629">
    <property type="term" value="P:lipid metabolic process"/>
    <property type="evidence" value="ECO:0007669"/>
    <property type="project" value="InterPro"/>
</dbReference>
<dbReference type="InterPro" id="IPR017946">
    <property type="entry name" value="PLC-like_Pdiesterase_TIM-brl"/>
</dbReference>
<dbReference type="SUPFAM" id="SSF51695">
    <property type="entry name" value="PLC-like phosphodiesterases"/>
    <property type="match status" value="1"/>
</dbReference>
<comment type="similarity">
    <text evidence="1">Belongs to the AIM6 family.</text>
</comment>
<dbReference type="EMBL" id="LNZH02000134">
    <property type="protein sequence ID" value="OCB90368.1"/>
    <property type="molecule type" value="Genomic_DNA"/>
</dbReference>
<dbReference type="Proteomes" id="UP000757232">
    <property type="component" value="Unassembled WGS sequence"/>
</dbReference>
<gene>
    <name evidence="3" type="ORF">A7U60_g2378</name>
</gene>
<dbReference type="OrthoDB" id="4153866at2759"/>
<proteinExistence type="inferred from homology"/>
<protein>
    <recommendedName>
        <fullName evidence="2">Altered inheritance of mitochondria protein 6</fullName>
    </recommendedName>
</protein>
<name>A0A9Q5I2A4_SANBA</name>
<dbReference type="GO" id="GO:0008081">
    <property type="term" value="F:phosphoric diester hydrolase activity"/>
    <property type="evidence" value="ECO:0007669"/>
    <property type="project" value="InterPro"/>
</dbReference>
<dbReference type="InterPro" id="IPR051236">
    <property type="entry name" value="HAT_RTT109-like"/>
</dbReference>
<dbReference type="CDD" id="cd08577">
    <property type="entry name" value="PI-PLCc_GDPD_SF_unchar3"/>
    <property type="match status" value="1"/>
</dbReference>
<evidence type="ECO:0000313" key="4">
    <source>
        <dbReference type="Proteomes" id="UP000757232"/>
    </source>
</evidence>
<accession>A0A9Q5I2A4</accession>
<keyword evidence="4" id="KW-1185">Reference proteome</keyword>
<evidence type="ECO:0000256" key="1">
    <source>
        <dbReference type="ARBA" id="ARBA00008858"/>
    </source>
</evidence>